<dbReference type="Proteomes" id="UP000605970">
    <property type="component" value="Unassembled WGS sequence"/>
</dbReference>
<feature type="transmembrane region" description="Helical" evidence="2">
    <location>
        <begin position="6"/>
        <end position="25"/>
    </location>
</feature>
<evidence type="ECO:0000256" key="2">
    <source>
        <dbReference type="SAM" id="Phobius"/>
    </source>
</evidence>
<accession>A0A8S9ZVD0</accession>
<evidence type="ECO:0000256" key="1">
    <source>
        <dbReference type="SAM" id="MobiDB-lite"/>
    </source>
</evidence>
<feature type="compositionally biased region" description="Basic and acidic residues" evidence="1">
    <location>
        <begin position="185"/>
        <end position="197"/>
    </location>
</feature>
<gene>
    <name evidence="3" type="ORF">Mgra_00003213</name>
</gene>
<feature type="region of interest" description="Disordered" evidence="1">
    <location>
        <begin position="28"/>
        <end position="88"/>
    </location>
</feature>
<proteinExistence type="predicted"/>
<dbReference type="OrthoDB" id="5896722at2759"/>
<comment type="caution">
    <text evidence="3">The sequence shown here is derived from an EMBL/GenBank/DDBJ whole genome shotgun (WGS) entry which is preliminary data.</text>
</comment>
<feature type="compositionally biased region" description="Basic and acidic residues" evidence="1">
    <location>
        <begin position="28"/>
        <end position="59"/>
    </location>
</feature>
<name>A0A8S9ZVD0_9BILA</name>
<evidence type="ECO:0000313" key="3">
    <source>
        <dbReference type="EMBL" id="KAF7637246.1"/>
    </source>
</evidence>
<reference evidence="3" key="1">
    <citation type="journal article" date="2020" name="Ecol. Evol.">
        <title>Genome structure and content of the rice root-knot nematode (Meloidogyne graminicola).</title>
        <authorList>
            <person name="Phan N.T."/>
            <person name="Danchin E.G.J."/>
            <person name="Klopp C."/>
            <person name="Perfus-Barbeoch L."/>
            <person name="Kozlowski D.K."/>
            <person name="Koutsovoulos G.D."/>
            <person name="Lopez-Roques C."/>
            <person name="Bouchez O."/>
            <person name="Zahm M."/>
            <person name="Besnard G."/>
            <person name="Bellafiore S."/>
        </authorList>
    </citation>
    <scope>NUCLEOTIDE SEQUENCE</scope>
    <source>
        <strain evidence="3">VN-18</strain>
    </source>
</reference>
<sequence>MLHESLLLLLITIFMAVIILLVQCAKKSSEDKKDAKGKRKGDTAKKQRKESKGSKDNTKINKMAPKGKQPPIQKSTESGKPPKNSPRSLAVFTAEDYGKDELTALLATAVKPDPETLKQLKKMKIDKMRKPLMIPPKHKGGTATVILMPPRDMQSTLLITAMPEPIPGRKKDSKEEEEFSVTMSKRMDGGEDSKKGEGGSFSLE</sequence>
<dbReference type="EMBL" id="JABEBT010000021">
    <property type="protein sequence ID" value="KAF7637246.1"/>
    <property type="molecule type" value="Genomic_DNA"/>
</dbReference>
<keyword evidence="4" id="KW-1185">Reference proteome</keyword>
<keyword evidence="2" id="KW-0812">Transmembrane</keyword>
<dbReference type="AlphaFoldDB" id="A0A8S9ZVD0"/>
<feature type="region of interest" description="Disordered" evidence="1">
    <location>
        <begin position="162"/>
        <end position="204"/>
    </location>
</feature>
<evidence type="ECO:0000313" key="4">
    <source>
        <dbReference type="Proteomes" id="UP000605970"/>
    </source>
</evidence>
<organism evidence="3 4">
    <name type="scientific">Meloidogyne graminicola</name>
    <dbReference type="NCBI Taxonomy" id="189291"/>
    <lineage>
        <taxon>Eukaryota</taxon>
        <taxon>Metazoa</taxon>
        <taxon>Ecdysozoa</taxon>
        <taxon>Nematoda</taxon>
        <taxon>Chromadorea</taxon>
        <taxon>Rhabditida</taxon>
        <taxon>Tylenchina</taxon>
        <taxon>Tylenchomorpha</taxon>
        <taxon>Tylenchoidea</taxon>
        <taxon>Meloidogynidae</taxon>
        <taxon>Meloidogyninae</taxon>
        <taxon>Meloidogyne</taxon>
    </lineage>
</organism>
<keyword evidence="2" id="KW-1133">Transmembrane helix</keyword>
<protein>
    <submittedName>
        <fullName evidence="3">Uncharacterized protein</fullName>
    </submittedName>
</protein>
<keyword evidence="2" id="KW-0472">Membrane</keyword>